<evidence type="ECO:0000313" key="3">
    <source>
        <dbReference type="Proteomes" id="UP000324832"/>
    </source>
</evidence>
<feature type="domain" description="COMM" evidence="1">
    <location>
        <begin position="131"/>
        <end position="234"/>
    </location>
</feature>
<organism evidence="2 3">
    <name type="scientific">Leptidea sinapis</name>
    <dbReference type="NCBI Taxonomy" id="189913"/>
    <lineage>
        <taxon>Eukaryota</taxon>
        <taxon>Metazoa</taxon>
        <taxon>Ecdysozoa</taxon>
        <taxon>Arthropoda</taxon>
        <taxon>Hexapoda</taxon>
        <taxon>Insecta</taxon>
        <taxon>Pterygota</taxon>
        <taxon>Neoptera</taxon>
        <taxon>Endopterygota</taxon>
        <taxon>Lepidoptera</taxon>
        <taxon>Glossata</taxon>
        <taxon>Ditrysia</taxon>
        <taxon>Papilionoidea</taxon>
        <taxon>Pieridae</taxon>
        <taxon>Dismorphiinae</taxon>
        <taxon>Leptidea</taxon>
    </lineage>
</organism>
<dbReference type="Pfam" id="PF21672">
    <property type="entry name" value="COMM_HN"/>
    <property type="match status" value="1"/>
</dbReference>
<proteinExistence type="predicted"/>
<dbReference type="PANTHER" id="PTHR15857:SF0">
    <property type="entry name" value="COMM DOMAIN-CONTAINING PROTEIN 2"/>
    <property type="match status" value="1"/>
</dbReference>
<dbReference type="PROSITE" id="PS51269">
    <property type="entry name" value="COMM"/>
    <property type="match status" value="1"/>
</dbReference>
<evidence type="ECO:0000259" key="1">
    <source>
        <dbReference type="PROSITE" id="PS51269"/>
    </source>
</evidence>
<dbReference type="PANTHER" id="PTHR15857">
    <property type="entry name" value="COMM DOMAIN CONTAINING PROTEIN 2"/>
    <property type="match status" value="1"/>
</dbReference>
<dbReference type="InterPro" id="IPR037354">
    <property type="entry name" value="Commd2"/>
</dbReference>
<dbReference type="Proteomes" id="UP000324832">
    <property type="component" value="Unassembled WGS sequence"/>
</dbReference>
<accession>A0A5E4Q8X2</accession>
<dbReference type="InterPro" id="IPR017920">
    <property type="entry name" value="COMM"/>
</dbReference>
<evidence type="ECO:0000313" key="2">
    <source>
        <dbReference type="EMBL" id="VVC94183.1"/>
    </source>
</evidence>
<reference evidence="2 3" key="1">
    <citation type="submission" date="2017-07" db="EMBL/GenBank/DDBJ databases">
        <authorList>
            <person name="Talla V."/>
            <person name="Backstrom N."/>
        </authorList>
    </citation>
    <scope>NUCLEOTIDE SEQUENCE [LARGE SCALE GENOMIC DNA]</scope>
</reference>
<gene>
    <name evidence="2" type="ORF">LSINAPIS_LOCUS6192</name>
</gene>
<protein>
    <recommendedName>
        <fullName evidence="1">COMM domain-containing protein</fullName>
    </recommendedName>
</protein>
<sequence>MVKNLWFTMIIFISETQKEHINLLHTRSSKVLIDVCKLTLDFLYNGLNTQKYNVAAEKFEISQSEVQNVIQALAHLIVESCKQNLSEQNFQATLTIAGFSSDHQQVLIKFYLAKKPEICSVLSLIEQKYPMYQDLAWRFEIQMASSHSIEEIKPMVTMDFVLSTPKNIVNSKDVPVKKQLYSPTIQIDSKIPDARAASHCENVISHVLLQCDLPNLIHLTNRLSEALSESKSQHVRRIQRVL</sequence>
<dbReference type="EMBL" id="FZQP02001892">
    <property type="protein sequence ID" value="VVC94183.1"/>
    <property type="molecule type" value="Genomic_DNA"/>
</dbReference>
<dbReference type="Pfam" id="PF07258">
    <property type="entry name" value="COMM_domain"/>
    <property type="match status" value="1"/>
</dbReference>
<name>A0A5E4Q8X2_9NEOP</name>
<keyword evidence="3" id="KW-1185">Reference proteome</keyword>
<dbReference type="AlphaFoldDB" id="A0A5E4Q8X2"/>